<protein>
    <recommendedName>
        <fullName evidence="3">YdeI/OmpD-associated family protein</fullName>
    </recommendedName>
</protein>
<accession>A0A3A3GRQ0</accession>
<name>A0A3A3GRQ0_PANTH</name>
<gene>
    <name evidence="1" type="ORF">DQX05_27755</name>
</gene>
<dbReference type="OrthoDB" id="2452521at2"/>
<dbReference type="AlphaFoldDB" id="A0A3A3GRQ0"/>
<evidence type="ECO:0008006" key="3">
    <source>
        <dbReference type="Google" id="ProtNLM"/>
    </source>
</evidence>
<dbReference type="Pfam" id="PF13376">
    <property type="entry name" value="OmdA"/>
    <property type="match status" value="1"/>
</dbReference>
<reference evidence="1 2" key="1">
    <citation type="submission" date="2018-09" db="EMBL/GenBank/DDBJ databases">
        <title>Paenibacillus SK2017-BO5.</title>
        <authorList>
            <person name="Piskunova J.V."/>
            <person name="Dubiley S.A."/>
            <person name="Severinov K.V."/>
        </authorList>
    </citation>
    <scope>NUCLEOTIDE SEQUENCE [LARGE SCALE GENOMIC DNA]</scope>
    <source>
        <strain evidence="1 2">BO5</strain>
    </source>
</reference>
<proteinExistence type="predicted"/>
<evidence type="ECO:0000313" key="2">
    <source>
        <dbReference type="Proteomes" id="UP000266177"/>
    </source>
</evidence>
<dbReference type="EMBL" id="QYZD01000048">
    <property type="protein sequence ID" value="RJG17695.1"/>
    <property type="molecule type" value="Genomic_DNA"/>
</dbReference>
<comment type="caution">
    <text evidence="1">The sequence shown here is derived from an EMBL/GenBank/DDBJ whole genome shotgun (WGS) entry which is preliminary data.</text>
</comment>
<organism evidence="1 2">
    <name type="scientific">Paenibacillus thiaminolyticus</name>
    <name type="common">Bacillus thiaminolyticus</name>
    <dbReference type="NCBI Taxonomy" id="49283"/>
    <lineage>
        <taxon>Bacteria</taxon>
        <taxon>Bacillati</taxon>
        <taxon>Bacillota</taxon>
        <taxon>Bacilli</taxon>
        <taxon>Bacillales</taxon>
        <taxon>Paenibacillaceae</taxon>
        <taxon>Paenibacillus</taxon>
    </lineage>
</organism>
<sequence>MNSTEKTIIDKLNLRKYPTKLIVGKPDDISDFDELEHDTSAVKEKYSLIFTFIFNLEEFVSQLNEVIERQLLEEGGYLFFAYPKKNNPKYAEYIERDSFFAQVSMDEEGYVQGSPIKFARMVSLNDVFTVIGLKSQAKKAASSAKAKSSQCVDDYIDRVEDIRAYLQHDEEIGQRYNQLTPGYQKDWARYVYSAKKKETQDKRLAEMKAVLAEGYKSMDLYRRNKK</sequence>
<dbReference type="Proteomes" id="UP000266177">
    <property type="component" value="Unassembled WGS sequence"/>
</dbReference>
<evidence type="ECO:0000313" key="1">
    <source>
        <dbReference type="EMBL" id="RJG17695.1"/>
    </source>
</evidence>
<dbReference type="RefSeq" id="WP_119796516.1">
    <property type="nucleotide sequence ID" value="NZ_QYZD01000048.1"/>
</dbReference>